<evidence type="ECO:0000259" key="5">
    <source>
        <dbReference type="PROSITE" id="PS50931"/>
    </source>
</evidence>
<proteinExistence type="inferred from homology"/>
<name>A0A7W5K1B8_9GAMM</name>
<dbReference type="CDD" id="cd08422">
    <property type="entry name" value="PBP2_CrgA_like"/>
    <property type="match status" value="1"/>
</dbReference>
<dbReference type="GO" id="GO:0043565">
    <property type="term" value="F:sequence-specific DNA binding"/>
    <property type="evidence" value="ECO:0007669"/>
    <property type="project" value="TreeGrafter"/>
</dbReference>
<evidence type="ECO:0000256" key="3">
    <source>
        <dbReference type="ARBA" id="ARBA00023125"/>
    </source>
</evidence>
<dbReference type="Gene3D" id="1.10.10.10">
    <property type="entry name" value="Winged helix-like DNA-binding domain superfamily/Winged helix DNA-binding domain"/>
    <property type="match status" value="1"/>
</dbReference>
<dbReference type="InterPro" id="IPR036388">
    <property type="entry name" value="WH-like_DNA-bd_sf"/>
</dbReference>
<keyword evidence="3 6" id="KW-0238">DNA-binding</keyword>
<dbReference type="GO" id="GO:0006351">
    <property type="term" value="P:DNA-templated transcription"/>
    <property type="evidence" value="ECO:0007669"/>
    <property type="project" value="TreeGrafter"/>
</dbReference>
<dbReference type="SUPFAM" id="SSF53850">
    <property type="entry name" value="Periplasmic binding protein-like II"/>
    <property type="match status" value="1"/>
</dbReference>
<evidence type="ECO:0000256" key="4">
    <source>
        <dbReference type="ARBA" id="ARBA00023163"/>
    </source>
</evidence>
<dbReference type="Proteomes" id="UP000553442">
    <property type="component" value="Unassembled WGS sequence"/>
</dbReference>
<dbReference type="RefSeq" id="WP_183330226.1">
    <property type="nucleotide sequence ID" value="NZ_JACHZF010000006.1"/>
</dbReference>
<dbReference type="AlphaFoldDB" id="A0A7W5K1B8"/>
<gene>
    <name evidence="6" type="ORF">BDK63_000947</name>
</gene>
<dbReference type="InterPro" id="IPR005119">
    <property type="entry name" value="LysR_subst-bd"/>
</dbReference>
<dbReference type="SUPFAM" id="SSF46785">
    <property type="entry name" value="Winged helix' DNA-binding domain"/>
    <property type="match status" value="1"/>
</dbReference>
<dbReference type="Gene3D" id="3.40.190.290">
    <property type="match status" value="1"/>
</dbReference>
<comment type="similarity">
    <text evidence="1">Belongs to the LysR transcriptional regulatory family.</text>
</comment>
<dbReference type="InterPro" id="IPR036390">
    <property type="entry name" value="WH_DNA-bd_sf"/>
</dbReference>
<keyword evidence="2" id="KW-0805">Transcription regulation</keyword>
<dbReference type="PROSITE" id="PS50931">
    <property type="entry name" value="HTH_LYSR"/>
    <property type="match status" value="1"/>
</dbReference>
<dbReference type="InterPro" id="IPR058163">
    <property type="entry name" value="LysR-type_TF_proteobact-type"/>
</dbReference>
<dbReference type="Pfam" id="PF03466">
    <property type="entry name" value="LysR_substrate"/>
    <property type="match status" value="1"/>
</dbReference>
<evidence type="ECO:0000313" key="7">
    <source>
        <dbReference type="Proteomes" id="UP000553442"/>
    </source>
</evidence>
<evidence type="ECO:0000313" key="6">
    <source>
        <dbReference type="EMBL" id="MBB3330099.1"/>
    </source>
</evidence>
<organism evidence="6 7">
    <name type="scientific">Halomonas campaniensis</name>
    <dbReference type="NCBI Taxonomy" id="213554"/>
    <lineage>
        <taxon>Bacteria</taxon>
        <taxon>Pseudomonadati</taxon>
        <taxon>Pseudomonadota</taxon>
        <taxon>Gammaproteobacteria</taxon>
        <taxon>Oceanospirillales</taxon>
        <taxon>Halomonadaceae</taxon>
        <taxon>Halomonas</taxon>
    </lineage>
</organism>
<dbReference type="InterPro" id="IPR000847">
    <property type="entry name" value="LysR_HTH_N"/>
</dbReference>
<sequence>MHDFDELNAFAAVMESRSLTRSARELGLAKSTLSRRISQLEGRLGQPLLRRQANRLIPTDAGLVFHDYCRDLLALAERSRAALEALREDVSGELTLEAHCALARCWLAPVVTDFMTQHPDVALTLRTRETLPESPDSHGVHVWLGAAPDIGLRQEPLGALTRGLYAHPDYLARHGSPRHPRELAHHAWIDLLGNSRGGLRLSHPEAGGFDFQPPRSRLRVDLPVLHLDAIARGQGLGVLPHWLAERREAAHPGQLVRCLPEWQPAPLPVTLLYAFGHQPRRVTALLDCLRRAVPEAWRVPARAA</sequence>
<protein>
    <submittedName>
        <fullName evidence="6">DNA-binding transcriptional LysR family regulator</fullName>
    </submittedName>
</protein>
<dbReference type="PANTHER" id="PTHR30537">
    <property type="entry name" value="HTH-TYPE TRANSCRIPTIONAL REGULATOR"/>
    <property type="match status" value="1"/>
</dbReference>
<evidence type="ECO:0000256" key="1">
    <source>
        <dbReference type="ARBA" id="ARBA00009437"/>
    </source>
</evidence>
<feature type="domain" description="HTH lysR-type" evidence="5">
    <location>
        <begin position="1"/>
        <end position="59"/>
    </location>
</feature>
<accession>A0A7W5K1B8</accession>
<reference evidence="6 7" key="1">
    <citation type="submission" date="2020-08" db="EMBL/GenBank/DDBJ databases">
        <title>Genomic Encyclopedia of Archaeal and Bacterial Type Strains, Phase II (KMG-II): from individual species to whole genera.</title>
        <authorList>
            <person name="Goeker M."/>
        </authorList>
    </citation>
    <scope>NUCLEOTIDE SEQUENCE [LARGE SCALE GENOMIC DNA]</scope>
    <source>
        <strain evidence="6 7">5AG</strain>
    </source>
</reference>
<keyword evidence="7" id="KW-1185">Reference proteome</keyword>
<evidence type="ECO:0000256" key="2">
    <source>
        <dbReference type="ARBA" id="ARBA00023015"/>
    </source>
</evidence>
<comment type="caution">
    <text evidence="6">The sequence shown here is derived from an EMBL/GenBank/DDBJ whole genome shotgun (WGS) entry which is preliminary data.</text>
</comment>
<dbReference type="GO" id="GO:0003700">
    <property type="term" value="F:DNA-binding transcription factor activity"/>
    <property type="evidence" value="ECO:0007669"/>
    <property type="project" value="InterPro"/>
</dbReference>
<dbReference type="PANTHER" id="PTHR30537:SF66">
    <property type="entry name" value="IRON-REGULATED VIRULENCE REGULATORY PROTEIN IRGB"/>
    <property type="match status" value="1"/>
</dbReference>
<keyword evidence="4" id="KW-0804">Transcription</keyword>
<dbReference type="EMBL" id="JACHZF010000006">
    <property type="protein sequence ID" value="MBB3330099.1"/>
    <property type="molecule type" value="Genomic_DNA"/>
</dbReference>
<dbReference type="Pfam" id="PF00126">
    <property type="entry name" value="HTH_1"/>
    <property type="match status" value="1"/>
</dbReference>
<dbReference type="FunFam" id="1.10.10.10:FF:000001">
    <property type="entry name" value="LysR family transcriptional regulator"/>
    <property type="match status" value="1"/>
</dbReference>